<reference evidence="12 13" key="1">
    <citation type="submission" date="2018-02" db="EMBL/GenBank/DDBJ databases">
        <title>Sphingobacterium KA21.</title>
        <authorList>
            <person name="Vasarhelyi B.M."/>
            <person name="Deshmukh S."/>
            <person name="Balint B."/>
            <person name="Kukolya J."/>
        </authorList>
    </citation>
    <scope>NUCLEOTIDE SEQUENCE [LARGE SCALE GENOMIC DNA]</scope>
    <source>
        <strain evidence="12 13">Ka21</strain>
    </source>
</reference>
<dbReference type="PANTHER" id="PTHR43547:SF2">
    <property type="entry name" value="HYBRID SIGNAL TRANSDUCTION HISTIDINE KINASE C"/>
    <property type="match status" value="1"/>
</dbReference>
<dbReference type="Pfam" id="PF00072">
    <property type="entry name" value="Response_reg"/>
    <property type="match status" value="1"/>
</dbReference>
<keyword evidence="13" id="KW-1185">Reference proteome</keyword>
<dbReference type="Proteomes" id="UP000618319">
    <property type="component" value="Unassembled WGS sequence"/>
</dbReference>
<dbReference type="InterPro" id="IPR018060">
    <property type="entry name" value="HTH_AraC"/>
</dbReference>
<dbReference type="InterPro" id="IPR001789">
    <property type="entry name" value="Sig_transdc_resp-reg_receiver"/>
</dbReference>
<dbReference type="SMART" id="SM00448">
    <property type="entry name" value="REC"/>
    <property type="match status" value="1"/>
</dbReference>
<dbReference type="EMBL" id="PSKQ01000017">
    <property type="protein sequence ID" value="MBE8720381.1"/>
    <property type="molecule type" value="Genomic_DNA"/>
</dbReference>
<dbReference type="Gene3D" id="2.60.40.10">
    <property type="entry name" value="Immunoglobulins"/>
    <property type="match status" value="1"/>
</dbReference>
<feature type="domain" description="Histidine kinase" evidence="10">
    <location>
        <begin position="861"/>
        <end position="1084"/>
    </location>
</feature>
<dbReference type="InterPro" id="IPR036097">
    <property type="entry name" value="HisK_dim/P_sf"/>
</dbReference>
<keyword evidence="5" id="KW-0238">DNA-binding</keyword>
<dbReference type="Gene3D" id="3.40.50.2300">
    <property type="match status" value="1"/>
</dbReference>
<comment type="caution">
    <text evidence="12">The sequence shown here is derived from an EMBL/GenBank/DDBJ whole genome shotgun (WGS) entry which is preliminary data.</text>
</comment>
<dbReference type="SUPFAM" id="SSF47384">
    <property type="entry name" value="Homodimeric domain of signal transducing histidine kinase"/>
    <property type="match status" value="1"/>
</dbReference>
<dbReference type="Pfam" id="PF02518">
    <property type="entry name" value="HATPase_c"/>
    <property type="match status" value="1"/>
</dbReference>
<dbReference type="PROSITE" id="PS00041">
    <property type="entry name" value="HTH_ARAC_FAMILY_1"/>
    <property type="match status" value="1"/>
</dbReference>
<dbReference type="Gene3D" id="1.10.287.130">
    <property type="match status" value="1"/>
</dbReference>
<dbReference type="InterPro" id="IPR036890">
    <property type="entry name" value="HATPase_C_sf"/>
</dbReference>
<dbReference type="Gene3D" id="1.10.10.60">
    <property type="entry name" value="Homeodomain-like"/>
    <property type="match status" value="2"/>
</dbReference>
<dbReference type="InterPro" id="IPR018062">
    <property type="entry name" value="HTH_AraC-typ_CS"/>
</dbReference>
<dbReference type="Gene3D" id="3.30.565.10">
    <property type="entry name" value="Histidine kinase-like ATPase, C-terminal domain"/>
    <property type="match status" value="1"/>
</dbReference>
<evidence type="ECO:0000313" key="12">
    <source>
        <dbReference type="EMBL" id="MBE8720381.1"/>
    </source>
</evidence>
<evidence type="ECO:0000256" key="8">
    <source>
        <dbReference type="SAM" id="SignalP"/>
    </source>
</evidence>
<dbReference type="InterPro" id="IPR011047">
    <property type="entry name" value="Quinoprotein_ADH-like_sf"/>
</dbReference>
<proteinExistence type="predicted"/>
<dbReference type="InterPro" id="IPR003661">
    <property type="entry name" value="HisK_dim/P_dom"/>
</dbReference>
<dbReference type="Gene3D" id="2.130.10.10">
    <property type="entry name" value="YVTN repeat-like/Quinoprotein amine dehydrogenase"/>
    <property type="match status" value="4"/>
</dbReference>
<dbReference type="InterPro" id="IPR015943">
    <property type="entry name" value="WD40/YVTN_repeat-like_dom_sf"/>
</dbReference>
<dbReference type="SUPFAM" id="SSF50998">
    <property type="entry name" value="Quinoprotein alcohol dehydrogenase-like"/>
    <property type="match status" value="1"/>
</dbReference>
<dbReference type="SMART" id="SM00388">
    <property type="entry name" value="HisKA"/>
    <property type="match status" value="1"/>
</dbReference>
<gene>
    <name evidence="12" type="ORF">C4F40_06550</name>
</gene>
<dbReference type="Pfam" id="PF00512">
    <property type="entry name" value="HisKA"/>
    <property type="match status" value="1"/>
</dbReference>
<feature type="domain" description="HTH araC/xylS-type" evidence="9">
    <location>
        <begin position="1269"/>
        <end position="1368"/>
    </location>
</feature>
<evidence type="ECO:0000256" key="5">
    <source>
        <dbReference type="ARBA" id="ARBA00023125"/>
    </source>
</evidence>
<dbReference type="SUPFAM" id="SSF52172">
    <property type="entry name" value="CheY-like"/>
    <property type="match status" value="1"/>
</dbReference>
<dbReference type="InterPro" id="IPR011006">
    <property type="entry name" value="CheY-like_superfamily"/>
</dbReference>
<keyword evidence="4" id="KW-0805">Transcription regulation</keyword>
<dbReference type="CDD" id="cd00082">
    <property type="entry name" value="HisKA"/>
    <property type="match status" value="1"/>
</dbReference>
<keyword evidence="6" id="KW-0804">Transcription</keyword>
<keyword evidence="8" id="KW-0732">Signal</keyword>
<feature type="chain" id="PRO_5047051815" description="histidine kinase" evidence="8">
    <location>
        <begin position="21"/>
        <end position="1371"/>
    </location>
</feature>
<evidence type="ECO:0000256" key="3">
    <source>
        <dbReference type="ARBA" id="ARBA00022553"/>
    </source>
</evidence>
<evidence type="ECO:0000256" key="1">
    <source>
        <dbReference type="ARBA" id="ARBA00000085"/>
    </source>
</evidence>
<dbReference type="SMART" id="SM00387">
    <property type="entry name" value="HATPase_c"/>
    <property type="match status" value="1"/>
</dbReference>
<evidence type="ECO:0000259" key="11">
    <source>
        <dbReference type="PROSITE" id="PS50110"/>
    </source>
</evidence>
<protein>
    <recommendedName>
        <fullName evidence="2">histidine kinase</fullName>
        <ecNumber evidence="2">2.7.13.3</ecNumber>
    </recommendedName>
</protein>
<dbReference type="InterPro" id="IPR011110">
    <property type="entry name" value="Reg_prop"/>
</dbReference>
<dbReference type="Pfam" id="PF07495">
    <property type="entry name" value="Y_Y_Y"/>
    <property type="match status" value="1"/>
</dbReference>
<evidence type="ECO:0000256" key="2">
    <source>
        <dbReference type="ARBA" id="ARBA00012438"/>
    </source>
</evidence>
<dbReference type="PANTHER" id="PTHR43547">
    <property type="entry name" value="TWO-COMPONENT HISTIDINE KINASE"/>
    <property type="match status" value="1"/>
</dbReference>
<dbReference type="InterPro" id="IPR013783">
    <property type="entry name" value="Ig-like_fold"/>
</dbReference>
<keyword evidence="3 7" id="KW-0597">Phosphoprotein</keyword>
<dbReference type="EC" id="2.7.13.3" evidence="2"/>
<sequence>MNKIVVFFFLLFYVVTIASAQEHPTAFQSYYSKDGLSSNTIFAMCRDSFGFLWLGTEDGLNRFDGANYKVYRHDPDVEGTLKVNHVTALCEDHQGRLWIGTNGGGLSYYDRTTDKIVHYDRAPDGRWLSTAITSIFVDRNGYLWVSSYGALFIINGKDKDSQINVSYDNVINRVQGRVSHRVFEDSQQRMWIAVDNMVHVFNAELSEAGSYPISTLATGGGSDNLITGIIEDVANRIWVGSLDGLYVLENGGGQFKRFQSSGNLAGDRIYALANDRKGGLWIGTDSGLDIMDVSSFSVKTFKPDGRNPNSISHQSIRSMLVDTHGIYWVGTFQGGLNKYDTNLSQFNLKDIRTADGYGLNTRMITSFLADKNNILVGTDGGGVHFYDRAKDELRLLDLTASRDHLGHDLTILALEQKNDEQFWIGTYKEGLFYYNRVTRKSVRYGVGNGNDQLNNSDIFCLKQDFQGDLWIGTNGGGINVLRATDGTIRKYTRQTTVGGGGPEPSSNFIRAFEEDRQRDMWIGTYGSGVCVFRRATNTFSFYNKDSHNLPSNYVLSVKEDKKGNIWVGTNGSGVGLLRKNAEKFTIISERDGLINGVVQSIVEDAAGNIWFSTNKGLSCYDPDDKVFKSYSHLAGLQSGPFMRGAGAFLPDGELFFGGQNGFNHFYPAKLKINKNPAKVVLTDLKIDNKVILPSENGPISASLLVAEQINLKYKQNFSISFEILNFTVPEENQYEYMLEGFDRDWIQGGKEHSAYYTNLDPGNYTFHVRASNNDGMWNEEIKSIAIYVAPPFWRTIYAYIFYIIAALGGLFYIRHRGIRKLEAKFAQEQEKIRVEQLIEQERKEAEQLHQLDTMKIKFLTNLSHEFRTPISLIVGPIDNLLRQMKDVKASEQLSLVKRNARRLLNLVNQLLDFRKMEEQELRLQESDTELISFVEEISNSFCDLAQQKNIDYSFSATTDRVYAAFDQNKIERVLFNILSNAFKFTPKGGNISVHVEIANFSFDGEKMEVRVAIKDSGIGIPKEAQLHIFESFFQHDTAGAVINQGTGIGLSIAQTFVQMYGGDIIVESEPGTGSCFSFNLWMKRSEAVLSDSLAVVSSEDEQLEGITESLRVDPGDVRRQPSILIVEDDDDFRFYMKDSLESSYQVFEASNGKEGWQKALFHHPDIILCDVQMPIMNGMELAQKLTQDRRTKHIPVVLLTAAQVKNGLICGLEAGAIDYITKPFDITVLHAKVNSLLVLNQAFRDVYTKQVSVVAPEIEVVSEKELFLQKILAYIYENMNNPQLSVENLSAYLSISRASLYNRLLDYTGMSPVDFIRSAKLERAVVLLEKSDKTIAEVAYETGFANPNYFTKVFKAKYQRTPSEYVQAFKN</sequence>
<dbReference type="PRINTS" id="PR00344">
    <property type="entry name" value="BCTRLSENSOR"/>
</dbReference>
<feature type="signal peptide" evidence="8">
    <location>
        <begin position="1"/>
        <end position="20"/>
    </location>
</feature>
<evidence type="ECO:0000313" key="13">
    <source>
        <dbReference type="Proteomes" id="UP000618319"/>
    </source>
</evidence>
<dbReference type="PROSITE" id="PS50109">
    <property type="entry name" value="HIS_KIN"/>
    <property type="match status" value="1"/>
</dbReference>
<dbReference type="SUPFAM" id="SSF55874">
    <property type="entry name" value="ATPase domain of HSP90 chaperone/DNA topoisomerase II/histidine kinase"/>
    <property type="match status" value="1"/>
</dbReference>
<evidence type="ECO:0000256" key="4">
    <source>
        <dbReference type="ARBA" id="ARBA00023015"/>
    </source>
</evidence>
<organism evidence="12 13">
    <name type="scientific">Sphingobacterium pedocola</name>
    <dbReference type="NCBI Taxonomy" id="2082722"/>
    <lineage>
        <taxon>Bacteria</taxon>
        <taxon>Pseudomonadati</taxon>
        <taxon>Bacteroidota</taxon>
        <taxon>Sphingobacteriia</taxon>
        <taxon>Sphingobacteriales</taxon>
        <taxon>Sphingobacteriaceae</taxon>
        <taxon>Sphingobacterium</taxon>
    </lineage>
</organism>
<dbReference type="SUPFAM" id="SSF63829">
    <property type="entry name" value="Calcium-dependent phosphotriesterase"/>
    <property type="match status" value="1"/>
</dbReference>
<feature type="domain" description="Response regulatory" evidence="11">
    <location>
        <begin position="1122"/>
        <end position="1237"/>
    </location>
</feature>
<comment type="catalytic activity">
    <reaction evidence="1">
        <text>ATP + protein L-histidine = ADP + protein N-phospho-L-histidine.</text>
        <dbReference type="EC" id="2.7.13.3"/>
    </reaction>
</comment>
<dbReference type="InterPro" id="IPR005467">
    <property type="entry name" value="His_kinase_dom"/>
</dbReference>
<accession>A0ABR9T4W5</accession>
<dbReference type="InterPro" id="IPR003594">
    <property type="entry name" value="HATPase_dom"/>
</dbReference>
<dbReference type="SMART" id="SM00342">
    <property type="entry name" value="HTH_ARAC"/>
    <property type="match status" value="1"/>
</dbReference>
<evidence type="ECO:0000256" key="7">
    <source>
        <dbReference type="PROSITE-ProRule" id="PRU00169"/>
    </source>
</evidence>
<dbReference type="InterPro" id="IPR009057">
    <property type="entry name" value="Homeodomain-like_sf"/>
</dbReference>
<evidence type="ECO:0000259" key="9">
    <source>
        <dbReference type="PROSITE" id="PS01124"/>
    </source>
</evidence>
<name>A0ABR9T4W5_9SPHI</name>
<dbReference type="PROSITE" id="PS01124">
    <property type="entry name" value="HTH_ARAC_FAMILY_2"/>
    <property type="match status" value="1"/>
</dbReference>
<dbReference type="InterPro" id="IPR011123">
    <property type="entry name" value="Y_Y_Y"/>
</dbReference>
<dbReference type="RefSeq" id="WP_196938065.1">
    <property type="nucleotide sequence ID" value="NZ_MU158689.1"/>
</dbReference>
<dbReference type="PROSITE" id="PS50110">
    <property type="entry name" value="RESPONSE_REGULATORY"/>
    <property type="match status" value="1"/>
</dbReference>
<dbReference type="Pfam" id="PF07494">
    <property type="entry name" value="Reg_prop"/>
    <property type="match status" value="8"/>
</dbReference>
<dbReference type="InterPro" id="IPR004358">
    <property type="entry name" value="Sig_transdc_His_kin-like_C"/>
</dbReference>
<dbReference type="SUPFAM" id="SSF46689">
    <property type="entry name" value="Homeodomain-like"/>
    <property type="match status" value="1"/>
</dbReference>
<feature type="modified residue" description="4-aspartylphosphate" evidence="7">
    <location>
        <position position="1170"/>
    </location>
</feature>
<evidence type="ECO:0000259" key="10">
    <source>
        <dbReference type="PROSITE" id="PS50109"/>
    </source>
</evidence>
<dbReference type="Pfam" id="PF12833">
    <property type="entry name" value="HTH_18"/>
    <property type="match status" value="1"/>
</dbReference>
<evidence type="ECO:0000256" key="6">
    <source>
        <dbReference type="ARBA" id="ARBA00023163"/>
    </source>
</evidence>